<name>A0A158PF71_ANGCS</name>
<keyword evidence="2" id="KW-0325">Glycoprotein</keyword>
<proteinExistence type="predicted"/>
<dbReference type="InterPro" id="IPR031424">
    <property type="entry name" value="QVR-like"/>
</dbReference>
<reference evidence="3" key="1">
    <citation type="submission" date="2016-04" db="UniProtKB">
        <authorList>
            <consortium name="WormBaseParasite"/>
        </authorList>
    </citation>
    <scope>IDENTIFICATION</scope>
</reference>
<keyword evidence="1" id="KW-0732">Signal</keyword>
<protein>
    <submittedName>
        <fullName evidence="3">UPAR/Ly6 domain-containing protein</fullName>
    </submittedName>
</protein>
<dbReference type="GO" id="GO:0030431">
    <property type="term" value="P:sleep"/>
    <property type="evidence" value="ECO:0007669"/>
    <property type="project" value="InterPro"/>
</dbReference>
<dbReference type="GO" id="GO:0032222">
    <property type="term" value="P:regulation of synaptic transmission, cholinergic"/>
    <property type="evidence" value="ECO:0007669"/>
    <property type="project" value="InterPro"/>
</dbReference>
<organism evidence="3">
    <name type="scientific">Angiostrongylus costaricensis</name>
    <name type="common">Nematode worm</name>
    <dbReference type="NCBI Taxonomy" id="334426"/>
    <lineage>
        <taxon>Eukaryota</taxon>
        <taxon>Metazoa</taxon>
        <taxon>Ecdysozoa</taxon>
        <taxon>Nematoda</taxon>
        <taxon>Chromadorea</taxon>
        <taxon>Rhabditida</taxon>
        <taxon>Rhabditina</taxon>
        <taxon>Rhabditomorpha</taxon>
        <taxon>Strongyloidea</taxon>
        <taxon>Metastrongylidae</taxon>
        <taxon>Angiostrongylus</taxon>
    </lineage>
</organism>
<accession>A0A158PF71</accession>
<evidence type="ECO:0000313" key="3">
    <source>
        <dbReference type="WBParaSite" id="ACOC_0000295401-mRNA-1"/>
    </source>
</evidence>
<dbReference type="AlphaFoldDB" id="A0A158PF71"/>
<sequence>LPTITYYRRSLVHHISKVLLWFFFTFLAACYHCFSSDASLEPKVRTQLGTQQDVFFMPFTSRSSSCSEKVDPNQPGIEGQLCSSSPLCVTLTPNIENSSFVVRGCLEYTLRHNLKKENIHNEGCYMVRSLSSRYPSNFTMEYVLCVCNGDYCNGAQPPDFVPGPLLFSGETPEGHLQLEVSSSTFKLFAIIWTLILLRILF</sequence>
<evidence type="ECO:0000256" key="2">
    <source>
        <dbReference type="ARBA" id="ARBA00023180"/>
    </source>
</evidence>
<dbReference type="Pfam" id="PF17064">
    <property type="entry name" value="QVR"/>
    <property type="match status" value="1"/>
</dbReference>
<evidence type="ECO:0000256" key="1">
    <source>
        <dbReference type="ARBA" id="ARBA00022729"/>
    </source>
</evidence>
<dbReference type="WBParaSite" id="ACOC_0000295401-mRNA-1">
    <property type="protein sequence ID" value="ACOC_0000295401-mRNA-1"/>
    <property type="gene ID" value="ACOC_0000295401"/>
</dbReference>